<evidence type="ECO:0000313" key="2">
    <source>
        <dbReference type="EMBL" id="KIL65887.1"/>
    </source>
</evidence>
<sequence length="67" mass="7309">MIGTCIAAISRRYPHCWALTREVIDGSSHVRPVLMVIEHIDATNVRGVTTPRSSPRLQGRARASPSG</sequence>
<evidence type="ECO:0000313" key="3">
    <source>
        <dbReference type="Proteomes" id="UP000054549"/>
    </source>
</evidence>
<feature type="region of interest" description="Disordered" evidence="1">
    <location>
        <begin position="47"/>
        <end position="67"/>
    </location>
</feature>
<dbReference type="Proteomes" id="UP000054549">
    <property type="component" value="Unassembled WGS sequence"/>
</dbReference>
<name>A0A0C2WVS9_AMAMK</name>
<dbReference type="HOGENOM" id="CLU_2811828_0_0_1"/>
<reference evidence="2 3" key="1">
    <citation type="submission" date="2014-04" db="EMBL/GenBank/DDBJ databases">
        <title>Evolutionary Origins and Diversification of the Mycorrhizal Mutualists.</title>
        <authorList>
            <consortium name="DOE Joint Genome Institute"/>
            <consortium name="Mycorrhizal Genomics Consortium"/>
            <person name="Kohler A."/>
            <person name="Kuo A."/>
            <person name="Nagy L.G."/>
            <person name="Floudas D."/>
            <person name="Copeland A."/>
            <person name="Barry K.W."/>
            <person name="Cichocki N."/>
            <person name="Veneault-Fourrey C."/>
            <person name="LaButti K."/>
            <person name="Lindquist E.A."/>
            <person name="Lipzen A."/>
            <person name="Lundell T."/>
            <person name="Morin E."/>
            <person name="Murat C."/>
            <person name="Riley R."/>
            <person name="Ohm R."/>
            <person name="Sun H."/>
            <person name="Tunlid A."/>
            <person name="Henrissat B."/>
            <person name="Grigoriev I.V."/>
            <person name="Hibbett D.S."/>
            <person name="Martin F."/>
        </authorList>
    </citation>
    <scope>NUCLEOTIDE SEQUENCE [LARGE SCALE GENOMIC DNA]</scope>
    <source>
        <strain evidence="2 3">Koide BX008</strain>
    </source>
</reference>
<evidence type="ECO:0000256" key="1">
    <source>
        <dbReference type="SAM" id="MobiDB-lite"/>
    </source>
</evidence>
<gene>
    <name evidence="2" type="ORF">M378DRAFT_161520</name>
</gene>
<accession>A0A0C2WVS9</accession>
<dbReference type="InParanoid" id="A0A0C2WVS9"/>
<proteinExistence type="predicted"/>
<keyword evidence="3" id="KW-1185">Reference proteome</keyword>
<dbReference type="EMBL" id="KN818239">
    <property type="protein sequence ID" value="KIL65887.1"/>
    <property type="molecule type" value="Genomic_DNA"/>
</dbReference>
<organism evidence="2 3">
    <name type="scientific">Amanita muscaria (strain Koide BX008)</name>
    <dbReference type="NCBI Taxonomy" id="946122"/>
    <lineage>
        <taxon>Eukaryota</taxon>
        <taxon>Fungi</taxon>
        <taxon>Dikarya</taxon>
        <taxon>Basidiomycota</taxon>
        <taxon>Agaricomycotina</taxon>
        <taxon>Agaricomycetes</taxon>
        <taxon>Agaricomycetidae</taxon>
        <taxon>Agaricales</taxon>
        <taxon>Pluteineae</taxon>
        <taxon>Amanitaceae</taxon>
        <taxon>Amanita</taxon>
    </lineage>
</organism>
<dbReference type="AlphaFoldDB" id="A0A0C2WVS9"/>
<feature type="compositionally biased region" description="Polar residues" evidence="1">
    <location>
        <begin position="47"/>
        <end position="56"/>
    </location>
</feature>
<protein>
    <submittedName>
        <fullName evidence="2">Uncharacterized protein</fullName>
    </submittedName>
</protein>